<evidence type="ECO:0000259" key="1">
    <source>
        <dbReference type="Pfam" id="PF20703"/>
    </source>
</evidence>
<keyword evidence="3" id="KW-1185">Reference proteome</keyword>
<name>A0AAD6UDQ4_9AGAR</name>
<dbReference type="Proteomes" id="UP001222325">
    <property type="component" value="Unassembled WGS sequence"/>
</dbReference>
<feature type="domain" description="Novel STAND NTPase 1" evidence="1">
    <location>
        <begin position="207"/>
        <end position="347"/>
    </location>
</feature>
<dbReference type="Gene3D" id="3.40.50.300">
    <property type="entry name" value="P-loop containing nucleotide triphosphate hydrolases"/>
    <property type="match status" value="1"/>
</dbReference>
<dbReference type="PRINTS" id="PR00364">
    <property type="entry name" value="DISEASERSIST"/>
</dbReference>
<dbReference type="Gene3D" id="1.25.40.10">
    <property type="entry name" value="Tetratricopeptide repeat domain"/>
    <property type="match status" value="2"/>
</dbReference>
<dbReference type="CDD" id="cd21037">
    <property type="entry name" value="MLKL_NTD"/>
    <property type="match status" value="1"/>
</dbReference>
<dbReference type="Gene3D" id="1.20.930.20">
    <property type="entry name" value="Adaptor protein Cbl, N-terminal domain"/>
    <property type="match status" value="1"/>
</dbReference>
<dbReference type="PANTHER" id="PTHR47691:SF3">
    <property type="entry name" value="HTH-TYPE TRANSCRIPTIONAL REGULATOR RV0890C-RELATED"/>
    <property type="match status" value="1"/>
</dbReference>
<evidence type="ECO:0000313" key="3">
    <source>
        <dbReference type="Proteomes" id="UP001222325"/>
    </source>
</evidence>
<organism evidence="2 3">
    <name type="scientific">Mycena belliarum</name>
    <dbReference type="NCBI Taxonomy" id="1033014"/>
    <lineage>
        <taxon>Eukaryota</taxon>
        <taxon>Fungi</taxon>
        <taxon>Dikarya</taxon>
        <taxon>Basidiomycota</taxon>
        <taxon>Agaricomycotina</taxon>
        <taxon>Agaricomycetes</taxon>
        <taxon>Agaricomycetidae</taxon>
        <taxon>Agaricales</taxon>
        <taxon>Marasmiineae</taxon>
        <taxon>Mycenaceae</taxon>
        <taxon>Mycena</taxon>
    </lineage>
</organism>
<dbReference type="SUPFAM" id="SSF48452">
    <property type="entry name" value="TPR-like"/>
    <property type="match status" value="2"/>
</dbReference>
<dbReference type="PANTHER" id="PTHR47691">
    <property type="entry name" value="REGULATOR-RELATED"/>
    <property type="match status" value="1"/>
</dbReference>
<dbReference type="InterPro" id="IPR011990">
    <property type="entry name" value="TPR-like_helical_dom_sf"/>
</dbReference>
<protein>
    <recommendedName>
        <fullName evidence="1">Novel STAND NTPase 1 domain-containing protein</fullName>
    </recommendedName>
</protein>
<gene>
    <name evidence="2" type="ORF">B0H15DRAFT_542712</name>
</gene>
<dbReference type="InterPro" id="IPR049052">
    <property type="entry name" value="nSTAND1"/>
</dbReference>
<dbReference type="InterPro" id="IPR036537">
    <property type="entry name" value="Adaptor_Cbl_N_dom_sf"/>
</dbReference>
<reference evidence="2" key="1">
    <citation type="submission" date="2023-03" db="EMBL/GenBank/DDBJ databases">
        <title>Massive genome expansion in bonnet fungi (Mycena s.s.) driven by repeated elements and novel gene families across ecological guilds.</title>
        <authorList>
            <consortium name="Lawrence Berkeley National Laboratory"/>
            <person name="Harder C.B."/>
            <person name="Miyauchi S."/>
            <person name="Viragh M."/>
            <person name="Kuo A."/>
            <person name="Thoen E."/>
            <person name="Andreopoulos B."/>
            <person name="Lu D."/>
            <person name="Skrede I."/>
            <person name="Drula E."/>
            <person name="Henrissat B."/>
            <person name="Morin E."/>
            <person name="Kohler A."/>
            <person name="Barry K."/>
            <person name="LaButti K."/>
            <person name="Morin E."/>
            <person name="Salamov A."/>
            <person name="Lipzen A."/>
            <person name="Mereny Z."/>
            <person name="Hegedus B."/>
            <person name="Baldrian P."/>
            <person name="Stursova M."/>
            <person name="Weitz H."/>
            <person name="Taylor A."/>
            <person name="Grigoriev I.V."/>
            <person name="Nagy L.G."/>
            <person name="Martin F."/>
            <person name="Kauserud H."/>
        </authorList>
    </citation>
    <scope>NUCLEOTIDE SEQUENCE</scope>
    <source>
        <strain evidence="2">CBHHK173m</strain>
    </source>
</reference>
<dbReference type="AlphaFoldDB" id="A0AAD6UDQ4"/>
<dbReference type="EMBL" id="JARJCN010000007">
    <property type="protein sequence ID" value="KAJ7099313.1"/>
    <property type="molecule type" value="Genomic_DNA"/>
</dbReference>
<dbReference type="InterPro" id="IPR027417">
    <property type="entry name" value="P-loop_NTPase"/>
</dbReference>
<accession>A0AAD6UDQ4</accession>
<proteinExistence type="predicted"/>
<evidence type="ECO:0000313" key="2">
    <source>
        <dbReference type="EMBL" id="KAJ7099313.1"/>
    </source>
</evidence>
<sequence>MHRGASKVDNVLHYLKTAAGLLRDIAEGTDLSYLRPVAGISLLILDTVYVVKTNRDQCLVMVEHIYEIICVIINVCEAGTGLSSATLRNISTFIRTLQKVHSVIRSQLEHGLVKRLVRHAENLQQLDECKAALKHSMGLFGIQHNIWAASVTIAEMHAATLKHHQELLEYLTDSSQCDSRISIEGSLHSFQTGSSTSSFLLLPGSPKIFHGRDTELTQILTGLLQPEAVCVAVLGPGGIGKSTLSLAVLHDTDIISKFGSNRHFIACDAASSAVELVSLLGSFFGLKQQANTVKGIVKHLSAITGPVVLVLDNLETSWEPRESRAAVEDLLSTLADIKQLSLIVTMRGIERPAKIRWTRPFLAPLRPLSDAAARQTFVDIADEVDDEQQLREILSFCSNLPLAVSLMANMVSYEGFTEVIRRWETQKTSLLSEGAGKDSSLDKSIALSLTSQRMSSHPDALQLLSLLSVLPDGLSDQVIKQLQFSRVFENILGSKSTLLRTSLAYIDFDQRLKVLAPIREYVRHLHPPTSALVTPLLEYYFDLVRLFEGYHELPSGDLFRRISTDFGNITSMLQTGLQSENPRSTREAAIGCAISLATFTRTMVRGSNELFRSMTGLVETFGDKTLLGRYLLELSLVPDKSISTLSVLKQANECFETVGDLGGLALVYERLSWYYAGITKSAKAVEYDTLAFETAEKAGDGRLRAKIYYTRARLQHLIGTYEAGIEFGRQCVDLSQDVGSIYYEAQGNSVQSRCYARMGDYGPAVRHSDRALTLIEALGLERNSTVGRDMLNAHAEILLQKTEYSKTREIYRMMETWESSGGFGQVQRAFTLVNLVVIDCAMGNFTGSQELIDSARSILASAYDAGQMLAVCDLTQGDLELGQMHLDAAEGFYNRAFAYYRGEHPEMTIWALQKLGDVALARRDLVAALPRVVTHLAFAHKTRNWKEVSGALQRIGDVFVGEGDDTTACGLFTVALDSCTAMDIHQPRAECMLRIGDIRKRGGNLIEARDWWVRARPLFEKSSQASGGGGGGGKLY</sequence>
<dbReference type="SUPFAM" id="SSF52540">
    <property type="entry name" value="P-loop containing nucleoside triphosphate hydrolases"/>
    <property type="match status" value="1"/>
</dbReference>
<dbReference type="InterPro" id="IPR059179">
    <property type="entry name" value="MLKL-like_MCAfunc"/>
</dbReference>
<comment type="caution">
    <text evidence="2">The sequence shown here is derived from an EMBL/GenBank/DDBJ whole genome shotgun (WGS) entry which is preliminary data.</text>
</comment>
<dbReference type="Pfam" id="PF20703">
    <property type="entry name" value="nSTAND1"/>
    <property type="match status" value="1"/>
</dbReference>
<dbReference type="GO" id="GO:0007166">
    <property type="term" value="P:cell surface receptor signaling pathway"/>
    <property type="evidence" value="ECO:0007669"/>
    <property type="project" value="InterPro"/>
</dbReference>